<evidence type="ECO:0000313" key="8">
    <source>
        <dbReference type="EMBL" id="MBD7912984.1"/>
    </source>
</evidence>
<keyword evidence="2" id="KW-0169">Cobalamin biosynthesis</keyword>
<dbReference type="NCBIfam" id="TIGR00715">
    <property type="entry name" value="precor6x_red"/>
    <property type="match status" value="1"/>
</dbReference>
<dbReference type="InterPro" id="IPR029063">
    <property type="entry name" value="SAM-dependent_MTases_sf"/>
</dbReference>
<dbReference type="CDD" id="cd11644">
    <property type="entry name" value="Precorrin-6Y-MT"/>
    <property type="match status" value="1"/>
</dbReference>
<name>A0ABR8PXX4_9CLOT</name>
<dbReference type="InterPro" id="IPR014777">
    <property type="entry name" value="4pyrrole_Mease_sub1"/>
</dbReference>
<dbReference type="InterPro" id="IPR012818">
    <property type="entry name" value="CbiE"/>
</dbReference>
<comment type="caution">
    <text evidence="8">The sequence shown here is derived from an EMBL/GenBank/DDBJ whole genome shotgun (WGS) entry which is preliminary data.</text>
</comment>
<keyword evidence="9" id="KW-1185">Reference proteome</keyword>
<evidence type="ECO:0000313" key="9">
    <source>
        <dbReference type="Proteomes" id="UP000627781"/>
    </source>
</evidence>
<proteinExistence type="predicted"/>
<dbReference type="InterPro" id="IPR000878">
    <property type="entry name" value="4pyrrol_Mease"/>
</dbReference>
<dbReference type="NCBIfam" id="TIGR02469">
    <property type="entry name" value="CbiT"/>
    <property type="match status" value="1"/>
</dbReference>
<dbReference type="PANTHER" id="PTHR43182">
    <property type="entry name" value="COBALT-PRECORRIN-6B C(15)-METHYLTRANSFERASE (DECARBOXYLATING)"/>
    <property type="match status" value="1"/>
</dbReference>
<evidence type="ECO:0000256" key="3">
    <source>
        <dbReference type="ARBA" id="ARBA00022603"/>
    </source>
</evidence>
<keyword evidence="3" id="KW-0489">Methyltransferase</keyword>
<dbReference type="PROSITE" id="PS51014">
    <property type="entry name" value="COBK_CBIJ"/>
    <property type="match status" value="1"/>
</dbReference>
<sequence length="667" mass="74030">MYNILVFAGTTEGREIISYLVNNDINIYACVATEYGEKLLVDGDNIKVSSKPLNEEEMISLMERERFDLVIDATHPYAVEVSKNVISACKNTKTEYLRLIRSSEEGVLSENIVYVNSVDEAVNYLKDTVGNVFVATGSKELAKFTALDNYKERIYARVLSTTKVVDECTRLGFEGKHLICMQGPFSEELNYVMFKHTLAKYMVTKESGKVGGFSEKVLAASKAGAKSIVIGRPMDEEGFSYLEVVKIINKGFLENKPKRKVCLVGIGMGNLDSLTREGQRVFEEADVIIGAKRMLEALKSFNKPTFNSYKYDEIVNFVENHLEYNSIAIALSGDIGFFSGAKSLLENLKDYEVHAISGVSSLSYFSSKLGVSWDDVKLLSLHGREENFLDAVKHNKKTFLLLGGDYSPKKICEELVEYGLGNLEVAIAENLSYENEKIHKGLARGFISQDFDSLSVMLIDNDKFIDGSVTHGIVDEEFIRGEVPMTKSEVRAISISKISLNEDSIVYDIGAGTGSVAIEMALRVGKGKIFAIEKNPKAIELLKRNKKKFMTSNLEVIEGVAPNMMEKLPPPTRAFIGGTSGNLRSIIGKLLEKNPKVKIVLNAITLETISEAIECIKEFNLVDVEIVQVAISKGKALGKYNMMIGQNPIYIITCKGDDMKWGEVQEL</sequence>
<dbReference type="GO" id="GO:0016994">
    <property type="term" value="F:precorrin-6A reductase activity"/>
    <property type="evidence" value="ECO:0007669"/>
    <property type="project" value="UniProtKB-EC"/>
</dbReference>
<dbReference type="EC" id="1.3.1.54" evidence="8"/>
<accession>A0ABR8PXX4</accession>
<evidence type="ECO:0000259" key="7">
    <source>
        <dbReference type="Pfam" id="PF13847"/>
    </source>
</evidence>
<dbReference type="SUPFAM" id="SSF53790">
    <property type="entry name" value="Tetrapyrrole methylase"/>
    <property type="match status" value="1"/>
</dbReference>
<feature type="domain" description="Tetrapyrrole methylase" evidence="6">
    <location>
        <begin position="260"/>
        <end position="442"/>
    </location>
</feature>
<dbReference type="SUPFAM" id="SSF53335">
    <property type="entry name" value="S-adenosyl-L-methionine-dependent methyltransferases"/>
    <property type="match status" value="1"/>
</dbReference>
<dbReference type="Pfam" id="PF13847">
    <property type="entry name" value="Methyltransf_31"/>
    <property type="match status" value="1"/>
</dbReference>
<dbReference type="Gene3D" id="3.40.1010.10">
    <property type="entry name" value="Cobalt-precorrin-4 Transmethylase, Domain 1"/>
    <property type="match status" value="1"/>
</dbReference>
<dbReference type="Pfam" id="PF00590">
    <property type="entry name" value="TP_methylase"/>
    <property type="match status" value="1"/>
</dbReference>
<feature type="domain" description="Methyltransferase" evidence="7">
    <location>
        <begin position="502"/>
        <end position="563"/>
    </location>
</feature>
<dbReference type="PANTHER" id="PTHR43182:SF1">
    <property type="entry name" value="COBALT-PRECORRIN-7 C(5)-METHYLTRANSFERASE"/>
    <property type="match status" value="1"/>
</dbReference>
<protein>
    <submittedName>
        <fullName evidence="8">Precorrin-6A reductase</fullName>
        <ecNumber evidence="8">1.3.1.54</ecNumber>
    </submittedName>
</protein>
<keyword evidence="8" id="KW-0560">Oxidoreductase</keyword>
<evidence type="ECO:0000256" key="4">
    <source>
        <dbReference type="ARBA" id="ARBA00022679"/>
    </source>
</evidence>
<dbReference type="Pfam" id="PF02571">
    <property type="entry name" value="CbiJ"/>
    <property type="match status" value="1"/>
</dbReference>
<keyword evidence="4" id="KW-0808">Transferase</keyword>
<evidence type="ECO:0000259" key="6">
    <source>
        <dbReference type="Pfam" id="PF00590"/>
    </source>
</evidence>
<dbReference type="InterPro" id="IPR003723">
    <property type="entry name" value="Precorrin-6x_reduct"/>
</dbReference>
<keyword evidence="5" id="KW-0949">S-adenosyl-L-methionine</keyword>
<reference evidence="8 9" key="1">
    <citation type="submission" date="2020-08" db="EMBL/GenBank/DDBJ databases">
        <title>A Genomic Blueprint of the Chicken Gut Microbiome.</title>
        <authorList>
            <person name="Gilroy R."/>
            <person name="Ravi A."/>
            <person name="Getino M."/>
            <person name="Pursley I."/>
            <person name="Horton D.L."/>
            <person name="Alikhan N.-F."/>
            <person name="Baker D."/>
            <person name="Gharbi K."/>
            <person name="Hall N."/>
            <person name="Watson M."/>
            <person name="Adriaenssens E.M."/>
            <person name="Foster-Nyarko E."/>
            <person name="Jarju S."/>
            <person name="Secka A."/>
            <person name="Antonio M."/>
            <person name="Oren A."/>
            <person name="Chaudhuri R."/>
            <person name="La Ragione R.M."/>
            <person name="Hildebrand F."/>
            <person name="Pallen M.J."/>
        </authorList>
    </citation>
    <scope>NUCLEOTIDE SEQUENCE [LARGE SCALE GENOMIC DNA]</scope>
    <source>
        <strain evidence="8 9">Sa3CVN1</strain>
    </source>
</reference>
<organism evidence="8 9">
    <name type="scientific">Clostridium cibarium</name>
    <dbReference type="NCBI Taxonomy" id="2762247"/>
    <lineage>
        <taxon>Bacteria</taxon>
        <taxon>Bacillati</taxon>
        <taxon>Bacillota</taxon>
        <taxon>Clostridia</taxon>
        <taxon>Eubacteriales</taxon>
        <taxon>Clostridiaceae</taxon>
        <taxon>Clostridium</taxon>
    </lineage>
</organism>
<dbReference type="InterPro" id="IPR025714">
    <property type="entry name" value="Methyltranfer_dom"/>
</dbReference>
<dbReference type="InterPro" id="IPR014008">
    <property type="entry name" value="Cbl_synth_MTase_CbiT"/>
</dbReference>
<comment type="pathway">
    <text evidence="1">Cofactor biosynthesis; adenosylcobalamin biosynthesis.</text>
</comment>
<dbReference type="InterPro" id="IPR014776">
    <property type="entry name" value="4pyrrole_Mease_sub2"/>
</dbReference>
<dbReference type="Gene3D" id="3.30.950.10">
    <property type="entry name" value="Methyltransferase, Cobalt-precorrin-4 Transmethylase, Domain 2"/>
    <property type="match status" value="1"/>
</dbReference>
<dbReference type="EMBL" id="JACSRA010000032">
    <property type="protein sequence ID" value="MBD7912984.1"/>
    <property type="molecule type" value="Genomic_DNA"/>
</dbReference>
<dbReference type="InterPro" id="IPR035996">
    <property type="entry name" value="4pyrrol_Methylase_sf"/>
</dbReference>
<evidence type="ECO:0000256" key="1">
    <source>
        <dbReference type="ARBA" id="ARBA00004953"/>
    </source>
</evidence>
<dbReference type="RefSeq" id="WP_191769896.1">
    <property type="nucleotide sequence ID" value="NZ_JACSRA010000032.1"/>
</dbReference>
<evidence type="ECO:0000256" key="5">
    <source>
        <dbReference type="ARBA" id="ARBA00022691"/>
    </source>
</evidence>
<dbReference type="Proteomes" id="UP000627781">
    <property type="component" value="Unassembled WGS sequence"/>
</dbReference>
<gene>
    <name evidence="8" type="primary">cobK</name>
    <name evidence="8" type="ORF">H9661_16655</name>
</gene>
<dbReference type="InterPro" id="IPR050714">
    <property type="entry name" value="Cobalamin_biosynth_MTase"/>
</dbReference>
<dbReference type="NCBIfam" id="TIGR02467">
    <property type="entry name" value="CbiE"/>
    <property type="match status" value="1"/>
</dbReference>
<dbReference type="Gene3D" id="3.40.50.150">
    <property type="entry name" value="Vaccinia Virus protein VP39"/>
    <property type="match status" value="1"/>
</dbReference>
<evidence type="ECO:0000256" key="2">
    <source>
        <dbReference type="ARBA" id="ARBA00022573"/>
    </source>
</evidence>
<dbReference type="CDD" id="cd02440">
    <property type="entry name" value="AdoMet_MTases"/>
    <property type="match status" value="1"/>
</dbReference>